<proteinExistence type="predicted"/>
<comment type="caution">
    <text evidence="2">The sequence shown here is derived from an EMBL/GenBank/DDBJ whole genome shotgun (WGS) entry which is preliminary data.</text>
</comment>
<protein>
    <recommendedName>
        <fullName evidence="1">HEPN/Toprim N-terminal domain-containing protein</fullName>
    </recommendedName>
</protein>
<dbReference type="Pfam" id="PF18871">
    <property type="entry name" value="HEPN_Toprim_N"/>
    <property type="match status" value="1"/>
</dbReference>
<dbReference type="InterPro" id="IPR041487">
    <property type="entry name" value="HEPN/Toprim-NTD1"/>
</dbReference>
<keyword evidence="3" id="KW-1185">Reference proteome</keyword>
<dbReference type="RefSeq" id="WP_061128256.1">
    <property type="nucleotide sequence ID" value="NZ_FCOF02000063.1"/>
</dbReference>
<evidence type="ECO:0000259" key="1">
    <source>
        <dbReference type="Pfam" id="PF18871"/>
    </source>
</evidence>
<organism evidence="2 3">
    <name type="scientific">Caballeronia catudaia</name>
    <dbReference type="NCBI Taxonomy" id="1777136"/>
    <lineage>
        <taxon>Bacteria</taxon>
        <taxon>Pseudomonadati</taxon>
        <taxon>Pseudomonadota</taxon>
        <taxon>Betaproteobacteria</taxon>
        <taxon>Burkholderiales</taxon>
        <taxon>Burkholderiaceae</taxon>
        <taxon>Caballeronia</taxon>
    </lineage>
</organism>
<dbReference type="OrthoDB" id="9105239at2"/>
<dbReference type="AlphaFoldDB" id="A0A158DH90"/>
<accession>A0A158DH90</accession>
<sequence length="236" mass="27337">MTCSSEITIGGYELDVMRRSYTVWERFEKKDRLIRSRKYPLHWDMPHGEQRMVLEFVYSVTSDVLRKRLGRAGFTRTTLEQEFLRYYETVCRQSGNLFFKTYPDAERAQARADAFRTATLDDWLEALAKTVKADVTRVRRNARASAHPDDILVDIITGSDSPADKELRPRHCLYGFPCSSLDNMAVALLEVVGGEVPCEQNVSMFVEYLDDTTFDDMRLRLKQPTQNVVFHDESDI</sequence>
<name>A0A158DH90_9BURK</name>
<dbReference type="Proteomes" id="UP000054870">
    <property type="component" value="Unassembled WGS sequence"/>
</dbReference>
<gene>
    <name evidence="2" type="ORF">AWB75_06640</name>
</gene>
<evidence type="ECO:0000313" key="3">
    <source>
        <dbReference type="Proteomes" id="UP000054870"/>
    </source>
</evidence>
<feature type="domain" description="HEPN/Toprim N-terminal" evidence="1">
    <location>
        <begin position="1"/>
        <end position="206"/>
    </location>
</feature>
<dbReference type="EMBL" id="FCOF02000063">
    <property type="protein sequence ID" value="SAK93167.1"/>
    <property type="molecule type" value="Genomic_DNA"/>
</dbReference>
<evidence type="ECO:0000313" key="2">
    <source>
        <dbReference type="EMBL" id="SAK93167.1"/>
    </source>
</evidence>
<reference evidence="2" key="1">
    <citation type="submission" date="2016-01" db="EMBL/GenBank/DDBJ databases">
        <authorList>
            <person name="Peeters C."/>
        </authorList>
    </citation>
    <scope>NUCLEOTIDE SEQUENCE [LARGE SCALE GENOMIC DNA]</scope>
    <source>
        <strain evidence="2">LMG 29318</strain>
    </source>
</reference>